<feature type="transmembrane region" description="Helical" evidence="10">
    <location>
        <begin position="363"/>
        <end position="384"/>
    </location>
</feature>
<feature type="transmembrane region" description="Helical" evidence="10">
    <location>
        <begin position="332"/>
        <end position="351"/>
    </location>
</feature>
<feature type="transmembrane region" description="Helical" evidence="10">
    <location>
        <begin position="488"/>
        <end position="510"/>
    </location>
</feature>
<sequence length="767" mass="87137">MAEAFVTTSTPLLALNDEHTGPVVLAGRKCTKPIVAKGVMTLFLIAGLFDGSAFDSATTAWPGGAQSNYCDRIRHVASYCLLDDGPGEGTERERHKFYVAVGGEGTQEAMVGSTEDWAWVMALVAIRPAALLAATSPTPASSKSTEVEAGERSKSMCSRGLNLIRKIRNSQLGPYLPRWSSIYVTSCVFAVSLDPFFFYVVVVDQNQDNKCFEIDKTLAIVVSIMRSITDVIFAAHFICEICKGVQNPNPKTLKKGASSKMEQTGRNSDKKTKIRELTDQVVMKIAQKMPWLSIFTVIDFFALLPLPQVLIIDMFYTVEGSGYVEYNKVMNVLNVILLCQYFTRIYLLSAIEYEMTNSIWVKGLYNLFLYILASHALGAFWYLFSIQREISCWHEACVNHSIDHRECMNTYYCDSRNTTARNIRFLNKHCPLDTPDGALSPFNFGIFLDSLKNLNTEHIKFEKKFFYSLWWGLRNLSNYGTNLTTSTYVWENVFAIFISVVGLLLFYYFIGNMQIKTTKSVEEMKTTKSVEDMKQEELKKEELRQKTMLRKLDAQCWMATNEVPHEIREEILRCINDHIDADLHKFLFSFLPVKTRTSLKQWLCMKTLKKIKKLQHMDEKVLTLMCGYLKPVTYIENSIIFRMGDLLDSMLIIIEGTVWTYASTDSQAGQGISLMDTEPLGKGHCYGEELLDCASDCFTKLPVSSKHVKCHTKIEAFVLLAKDLETVVSRYPLLWQKSEKVSHKVENIAASTIAKAYRHHLERRAEA</sequence>
<evidence type="ECO:0000256" key="10">
    <source>
        <dbReference type="SAM" id="Phobius"/>
    </source>
</evidence>
<dbReference type="InterPro" id="IPR000595">
    <property type="entry name" value="cNMP-bd_dom"/>
</dbReference>
<evidence type="ECO:0000256" key="6">
    <source>
        <dbReference type="ARBA" id="ARBA00023065"/>
    </source>
</evidence>
<comment type="subcellular location">
    <subcellularLocation>
        <location evidence="1">Membrane</location>
        <topology evidence="1">Multi-pass membrane protein</topology>
    </subcellularLocation>
</comment>
<evidence type="ECO:0000256" key="7">
    <source>
        <dbReference type="ARBA" id="ARBA00023136"/>
    </source>
</evidence>
<feature type="domain" description="Cyclic nucleotide-binding" evidence="11">
    <location>
        <begin position="613"/>
        <end position="691"/>
    </location>
</feature>
<keyword evidence="4 10" id="KW-0812">Transmembrane</keyword>
<comment type="caution">
    <text evidence="12">The sequence shown here is derived from an EMBL/GenBank/DDBJ whole genome shotgun (WGS) entry which is preliminary data.</text>
</comment>
<dbReference type="EMBL" id="RDQH01000327">
    <property type="protein sequence ID" value="RXI08258.1"/>
    <property type="molecule type" value="Genomic_DNA"/>
</dbReference>
<evidence type="ECO:0000313" key="12">
    <source>
        <dbReference type="EMBL" id="RXI08258.1"/>
    </source>
</evidence>
<dbReference type="Proteomes" id="UP000290289">
    <property type="component" value="Chromosome 1"/>
</dbReference>
<evidence type="ECO:0000313" key="13">
    <source>
        <dbReference type="Proteomes" id="UP000290289"/>
    </source>
</evidence>
<dbReference type="SUPFAM" id="SSF81324">
    <property type="entry name" value="Voltage-gated potassium channels"/>
    <property type="match status" value="1"/>
</dbReference>
<dbReference type="SUPFAM" id="SSF51206">
    <property type="entry name" value="cAMP-binding domain-like"/>
    <property type="match status" value="1"/>
</dbReference>
<keyword evidence="13" id="KW-1185">Reference proteome</keyword>
<evidence type="ECO:0000259" key="11">
    <source>
        <dbReference type="PROSITE" id="PS50042"/>
    </source>
</evidence>
<evidence type="ECO:0000256" key="9">
    <source>
        <dbReference type="ARBA" id="ARBA00023303"/>
    </source>
</evidence>
<keyword evidence="3" id="KW-0813">Transport</keyword>
<dbReference type="InterPro" id="IPR018490">
    <property type="entry name" value="cNMP-bd_dom_sf"/>
</dbReference>
<accession>A0A498KKK9</accession>
<dbReference type="AlphaFoldDB" id="A0A498KKK9"/>
<evidence type="ECO:0000256" key="2">
    <source>
        <dbReference type="ARBA" id="ARBA00010486"/>
    </source>
</evidence>
<evidence type="ECO:0000256" key="1">
    <source>
        <dbReference type="ARBA" id="ARBA00004141"/>
    </source>
</evidence>
<dbReference type="GO" id="GO:0005216">
    <property type="term" value="F:monoatomic ion channel activity"/>
    <property type="evidence" value="ECO:0007669"/>
    <property type="project" value="InterPro"/>
</dbReference>
<dbReference type="Pfam" id="PF00520">
    <property type="entry name" value="Ion_trans"/>
    <property type="match status" value="1"/>
</dbReference>
<dbReference type="Gene3D" id="1.10.287.70">
    <property type="match status" value="1"/>
</dbReference>
<keyword evidence="7 10" id="KW-0472">Membrane</keyword>
<name>A0A498KKK9_MALDO</name>
<gene>
    <name evidence="12" type="ORF">DVH24_022402</name>
</gene>
<dbReference type="PROSITE" id="PS50042">
    <property type="entry name" value="CNMP_BINDING_3"/>
    <property type="match status" value="1"/>
</dbReference>
<keyword evidence="9" id="KW-0407">Ion channel</keyword>
<proteinExistence type="inferred from homology"/>
<dbReference type="GO" id="GO:0016020">
    <property type="term" value="C:membrane"/>
    <property type="evidence" value="ECO:0007669"/>
    <property type="project" value="UniProtKB-SubCell"/>
</dbReference>
<evidence type="ECO:0000256" key="5">
    <source>
        <dbReference type="ARBA" id="ARBA00022989"/>
    </source>
</evidence>
<evidence type="ECO:0000256" key="4">
    <source>
        <dbReference type="ARBA" id="ARBA00022692"/>
    </source>
</evidence>
<dbReference type="PANTHER" id="PTHR45651">
    <property type="entry name" value="CYCLIC NUCLEOTIDE-GATED ION CHANNEL 15-RELATED-RELATED"/>
    <property type="match status" value="1"/>
</dbReference>
<dbReference type="InterPro" id="IPR014710">
    <property type="entry name" value="RmlC-like_jellyroll"/>
</dbReference>
<feature type="transmembrane region" description="Helical" evidence="10">
    <location>
        <begin position="182"/>
        <end position="202"/>
    </location>
</feature>
<protein>
    <recommendedName>
        <fullName evidence="11">Cyclic nucleotide-binding domain-containing protein</fullName>
    </recommendedName>
</protein>
<comment type="similarity">
    <text evidence="2">Belongs to the cyclic nucleotide-gated cation channel (TC 1.A.1.5) family.</text>
</comment>
<keyword evidence="6" id="KW-0406">Ion transport</keyword>
<dbReference type="CDD" id="cd00038">
    <property type="entry name" value="CAP_ED"/>
    <property type="match status" value="1"/>
</dbReference>
<evidence type="ECO:0000256" key="3">
    <source>
        <dbReference type="ARBA" id="ARBA00022448"/>
    </source>
</evidence>
<dbReference type="PANTHER" id="PTHR45651:SF68">
    <property type="entry name" value="ION TRANSPORT DOMAIN-CONTAINING PROTEIN"/>
    <property type="match status" value="1"/>
</dbReference>
<dbReference type="Gene3D" id="2.60.120.10">
    <property type="entry name" value="Jelly Rolls"/>
    <property type="match status" value="1"/>
</dbReference>
<keyword evidence="5 10" id="KW-1133">Transmembrane helix</keyword>
<feature type="transmembrane region" description="Helical" evidence="10">
    <location>
        <begin position="291"/>
        <end position="312"/>
    </location>
</feature>
<keyword evidence="8" id="KW-1071">Ligand-gated ion channel</keyword>
<evidence type="ECO:0000256" key="8">
    <source>
        <dbReference type="ARBA" id="ARBA00023286"/>
    </source>
</evidence>
<reference evidence="12 13" key="1">
    <citation type="submission" date="2018-10" db="EMBL/GenBank/DDBJ databases">
        <title>A high-quality apple genome assembly.</title>
        <authorList>
            <person name="Hu J."/>
        </authorList>
    </citation>
    <scope>NUCLEOTIDE SEQUENCE [LARGE SCALE GENOMIC DNA]</scope>
    <source>
        <strain evidence="13">cv. HFTH1</strain>
        <tissue evidence="12">Young leaf</tissue>
    </source>
</reference>
<dbReference type="InterPro" id="IPR005821">
    <property type="entry name" value="Ion_trans_dom"/>
</dbReference>
<organism evidence="12 13">
    <name type="scientific">Malus domestica</name>
    <name type="common">Apple</name>
    <name type="synonym">Pyrus malus</name>
    <dbReference type="NCBI Taxonomy" id="3750"/>
    <lineage>
        <taxon>Eukaryota</taxon>
        <taxon>Viridiplantae</taxon>
        <taxon>Streptophyta</taxon>
        <taxon>Embryophyta</taxon>
        <taxon>Tracheophyta</taxon>
        <taxon>Spermatophyta</taxon>
        <taxon>Magnoliopsida</taxon>
        <taxon>eudicotyledons</taxon>
        <taxon>Gunneridae</taxon>
        <taxon>Pentapetalae</taxon>
        <taxon>rosids</taxon>
        <taxon>fabids</taxon>
        <taxon>Rosales</taxon>
        <taxon>Rosaceae</taxon>
        <taxon>Amygdaloideae</taxon>
        <taxon>Maleae</taxon>
        <taxon>Malus</taxon>
    </lineage>
</organism>